<comment type="caution">
    <text evidence="1">The sequence shown here is derived from an EMBL/GenBank/DDBJ whole genome shotgun (WGS) entry which is preliminary data.</text>
</comment>
<gene>
    <name evidence="1" type="ORF">OU798_06395</name>
</gene>
<protein>
    <recommendedName>
        <fullName evidence="3">Aminoacylase</fullName>
    </recommendedName>
</protein>
<evidence type="ECO:0000313" key="2">
    <source>
        <dbReference type="Proteomes" id="UP001145087"/>
    </source>
</evidence>
<dbReference type="RefSeq" id="WP_343332297.1">
    <property type="nucleotide sequence ID" value="NZ_JAPOHD010000012.1"/>
</dbReference>
<dbReference type="InterPro" id="IPR050378">
    <property type="entry name" value="Metallo-dep_Hydrolases_sf"/>
</dbReference>
<sequence>MKSIDVFLQKVFRLTLFVILAFLFGGTLFAQDYDLVILNGRVMDPETMLDQVLNVGVNDGNIAIITSKKIEGKETIDASGLVVAPGFIDTHFHALDGLSMKMAARDGITSGMDLEIGATGVEAWYKAKEGAWPINYGTGVSHEGVRILVHDPEVDMPEWADCPGFLGEYRAEACEDGVCGWQDTESDAEHLNEILKIMDEGYQEGALGFCSTVGYMVKGVTTFEMYKCQELAAKYGRLSEAHVRFHANPSHPQGSLGTDEILANALSLNAPLIVAHNNEFGWWENEEKLQKARKQGYNVWSEYYPYEAASTSISSSFFEPELYKNVFGLVYEETMYDPVDDKFLTQEEFLKTRKEDPSRLMVIFSPDRKKWMPNFLRMPHMTAASDAIFSGRGIDSWDVPYEEYQGHPRTAGTRGTVLRLAREEGVPLMFTLSQLSYWSAKHLGDAGIEAMQKRGRMQEGMVADIVIFDAKNVTDNSTYKSGSQGLPTTGIPYVIVNGQMVVKENKFQKIWAGQPIRYEPTDKSRYVPITAEDWKKQHTITTITIDDGGAAGK</sequence>
<reference evidence="1" key="1">
    <citation type="submission" date="2022-11" db="EMBL/GenBank/DDBJ databases">
        <title>Marilongibacter aestuarii gen. nov., sp. nov., isolated from tidal flat sediment.</title>
        <authorList>
            <person name="Jiayan W."/>
        </authorList>
    </citation>
    <scope>NUCLEOTIDE SEQUENCE</scope>
    <source>
        <strain evidence="1">Z1-6</strain>
    </source>
</reference>
<evidence type="ECO:0008006" key="3">
    <source>
        <dbReference type="Google" id="ProtNLM"/>
    </source>
</evidence>
<dbReference type="PANTHER" id="PTHR11647">
    <property type="entry name" value="HYDRANTOINASE/DIHYDROPYRIMIDINASE FAMILY MEMBER"/>
    <property type="match status" value="1"/>
</dbReference>
<dbReference type="SUPFAM" id="SSF51556">
    <property type="entry name" value="Metallo-dependent hydrolases"/>
    <property type="match status" value="1"/>
</dbReference>
<dbReference type="SUPFAM" id="SSF51338">
    <property type="entry name" value="Composite domain of metallo-dependent hydrolases"/>
    <property type="match status" value="1"/>
</dbReference>
<proteinExistence type="predicted"/>
<organism evidence="1 2">
    <name type="scientific">Draconibacterium aestuarii</name>
    <dbReference type="NCBI Taxonomy" id="2998507"/>
    <lineage>
        <taxon>Bacteria</taxon>
        <taxon>Pseudomonadati</taxon>
        <taxon>Bacteroidota</taxon>
        <taxon>Bacteroidia</taxon>
        <taxon>Marinilabiliales</taxon>
        <taxon>Prolixibacteraceae</taxon>
        <taxon>Draconibacterium</taxon>
    </lineage>
</organism>
<dbReference type="Gene3D" id="3.20.20.140">
    <property type="entry name" value="Metal-dependent hydrolases"/>
    <property type="match status" value="1"/>
</dbReference>
<dbReference type="InterPro" id="IPR032466">
    <property type="entry name" value="Metal_Hydrolase"/>
</dbReference>
<accession>A0A9X3F3Q0</accession>
<dbReference type="Proteomes" id="UP001145087">
    <property type="component" value="Unassembled WGS sequence"/>
</dbReference>
<dbReference type="AlphaFoldDB" id="A0A9X3F3Q0"/>
<keyword evidence="2" id="KW-1185">Reference proteome</keyword>
<name>A0A9X3F3Q0_9BACT</name>
<evidence type="ECO:0000313" key="1">
    <source>
        <dbReference type="EMBL" id="MCY1719965.1"/>
    </source>
</evidence>
<dbReference type="InterPro" id="IPR011059">
    <property type="entry name" value="Metal-dep_hydrolase_composite"/>
</dbReference>
<dbReference type="GO" id="GO:0016810">
    <property type="term" value="F:hydrolase activity, acting on carbon-nitrogen (but not peptide) bonds"/>
    <property type="evidence" value="ECO:0007669"/>
    <property type="project" value="InterPro"/>
</dbReference>
<dbReference type="EMBL" id="JAPOHD010000012">
    <property type="protein sequence ID" value="MCY1719965.1"/>
    <property type="molecule type" value="Genomic_DNA"/>
</dbReference>
<dbReference type="PANTHER" id="PTHR11647:SF1">
    <property type="entry name" value="COLLAPSIN RESPONSE MEDIATOR PROTEIN"/>
    <property type="match status" value="1"/>
</dbReference>